<dbReference type="Proteomes" id="UP001234989">
    <property type="component" value="Chromosome 4"/>
</dbReference>
<gene>
    <name evidence="4" type="ORF">MTR67_019540</name>
</gene>
<name>A0AAF0TU18_SOLVR</name>
<feature type="compositionally biased region" description="Basic and acidic residues" evidence="1">
    <location>
        <begin position="202"/>
        <end position="216"/>
    </location>
</feature>
<dbReference type="EMBL" id="CP133615">
    <property type="protein sequence ID" value="WMV26155.1"/>
    <property type="molecule type" value="Genomic_DNA"/>
</dbReference>
<dbReference type="Pfam" id="PF04782">
    <property type="entry name" value="DUF632"/>
    <property type="match status" value="1"/>
</dbReference>
<evidence type="ECO:0000259" key="2">
    <source>
        <dbReference type="Pfam" id="PF04782"/>
    </source>
</evidence>
<dbReference type="PANTHER" id="PTHR21450:SF35">
    <property type="entry name" value="TRANSCRIPTION FACTOR, PUTATIVE (DUF630 AND DUF632)-RELATED"/>
    <property type="match status" value="1"/>
</dbReference>
<accession>A0AAF0TU18</accession>
<feature type="domain" description="DUF632" evidence="2">
    <location>
        <begin position="289"/>
        <end position="668"/>
    </location>
</feature>
<dbReference type="Pfam" id="PF04783">
    <property type="entry name" value="DUF630"/>
    <property type="match status" value="1"/>
</dbReference>
<evidence type="ECO:0008006" key="6">
    <source>
        <dbReference type="Google" id="ProtNLM"/>
    </source>
</evidence>
<feature type="region of interest" description="Disordered" evidence="1">
    <location>
        <begin position="180"/>
        <end position="274"/>
    </location>
</feature>
<feature type="compositionally biased region" description="Low complexity" evidence="1">
    <location>
        <begin position="78"/>
        <end position="97"/>
    </location>
</feature>
<dbReference type="InterPro" id="IPR006868">
    <property type="entry name" value="DUF630"/>
</dbReference>
<protein>
    <recommendedName>
        <fullName evidence="6">BZIP transcription factor</fullName>
    </recommendedName>
</protein>
<dbReference type="InterPro" id="IPR006867">
    <property type="entry name" value="DUF632"/>
</dbReference>
<evidence type="ECO:0000313" key="4">
    <source>
        <dbReference type="EMBL" id="WMV26155.1"/>
    </source>
</evidence>
<reference evidence="4" key="1">
    <citation type="submission" date="2023-08" db="EMBL/GenBank/DDBJ databases">
        <title>A de novo genome assembly of Solanum verrucosum Schlechtendal, a Mexican diploid species geographically isolated from the other diploid A-genome species in potato relatives.</title>
        <authorList>
            <person name="Hosaka K."/>
        </authorList>
    </citation>
    <scope>NUCLEOTIDE SEQUENCE</scope>
    <source>
        <tissue evidence="4">Young leaves</tissue>
    </source>
</reference>
<evidence type="ECO:0000256" key="1">
    <source>
        <dbReference type="SAM" id="MobiDB-lite"/>
    </source>
</evidence>
<feature type="region of interest" description="Disordered" evidence="1">
    <location>
        <begin position="68"/>
        <end position="104"/>
    </location>
</feature>
<feature type="region of interest" description="Disordered" evidence="1">
    <location>
        <begin position="674"/>
        <end position="706"/>
    </location>
</feature>
<evidence type="ECO:0000259" key="3">
    <source>
        <dbReference type="Pfam" id="PF04783"/>
    </source>
</evidence>
<proteinExistence type="predicted"/>
<evidence type="ECO:0000313" key="5">
    <source>
        <dbReference type="Proteomes" id="UP001234989"/>
    </source>
</evidence>
<feature type="compositionally biased region" description="Basic and acidic residues" evidence="1">
    <location>
        <begin position="674"/>
        <end position="684"/>
    </location>
</feature>
<dbReference type="AlphaFoldDB" id="A0AAF0TU18"/>
<dbReference type="PANTHER" id="PTHR21450">
    <property type="entry name" value="PROTEIN ALTERED PHOSPHATE STARVATION RESPONSE 1"/>
    <property type="match status" value="1"/>
</dbReference>
<keyword evidence="5" id="KW-1185">Reference proteome</keyword>
<feature type="compositionally biased region" description="Polar residues" evidence="1">
    <location>
        <begin position="227"/>
        <end position="263"/>
    </location>
</feature>
<sequence>MGAASSKSERSEALRLCKERKRFIKQAVDSRYALAAAHVSYVESLRNIGIALRRYAEAEVLIESSLSTSATELDKTPSHSSYPSPSPSHVGGVSDSPVLNGSPLSPPIATRLSYMQSAGPTAVTVKVSPPSTNMYVDDVDFLTPLPPPPPPDSGSWDFFDPTDNESFRFVTHNGRQLNFDELGEKDNEGDNGIQEEFLTPKSEPRSNGHGKLEFHDSSSVMPKRAENNSQQVSGGEGNNVSSEPKANGSVGTTIGKSALQVSGSKGDKPLVDEREDPSEFITHRAKDFLSSIKDIEHRFFRASESGKEISRMLEASKIRVGFSEAKGKSSVSAYLSSMGSGCCRRVGENMAGVETKTLGYFFPFVQALVGRGTQYLVPVLARRYPVKLVKCYAEADHVTKVIIWKRTTSSRSSSSRNPLNSKDDNDDSGSDFVEDFCMIAGSHSSTLDRVYAWERKLYDEVKTIESIRRDYDRKCNQLRHQFAKDVSAQIIDKTRSVVKDLHSRIRVALYSVDSISKRIEKMRDEELLPQILELIQGLIRMWRAMLECHHAQYITISLAYHAKASASSPQGDAQKLIMSRLQDEVECFGLSFANWINSHTSYVEALNSWLQNCILQPRERTKGRRAFSPRRVLAPPIFVLCRDWSTGIKSLPSEELSDAIKEFLYDLRHSVGHQSEELQKKETTPEPGNEELEVKDEEKNDDKSSSLNCIHSSLTKVLDRLTKFSEASLKMCEDIRQKCDTARNAYLNYRPAPRSFSI</sequence>
<organism evidence="4 5">
    <name type="scientific">Solanum verrucosum</name>
    <dbReference type="NCBI Taxonomy" id="315347"/>
    <lineage>
        <taxon>Eukaryota</taxon>
        <taxon>Viridiplantae</taxon>
        <taxon>Streptophyta</taxon>
        <taxon>Embryophyta</taxon>
        <taxon>Tracheophyta</taxon>
        <taxon>Spermatophyta</taxon>
        <taxon>Magnoliopsida</taxon>
        <taxon>eudicotyledons</taxon>
        <taxon>Gunneridae</taxon>
        <taxon>Pentapetalae</taxon>
        <taxon>asterids</taxon>
        <taxon>lamiids</taxon>
        <taxon>Solanales</taxon>
        <taxon>Solanaceae</taxon>
        <taxon>Solanoideae</taxon>
        <taxon>Solaneae</taxon>
        <taxon>Solanum</taxon>
    </lineage>
</organism>
<feature type="domain" description="DUF630" evidence="3">
    <location>
        <begin position="1"/>
        <end position="59"/>
    </location>
</feature>